<dbReference type="PROSITE" id="PS50043">
    <property type="entry name" value="HTH_LUXR_2"/>
    <property type="match status" value="1"/>
</dbReference>
<feature type="domain" description="HTH luxR-type" evidence="4">
    <location>
        <begin position="976"/>
        <end position="1041"/>
    </location>
</feature>
<feature type="compositionally biased region" description="Gly residues" evidence="3">
    <location>
        <begin position="1054"/>
        <end position="1064"/>
    </location>
</feature>
<gene>
    <name evidence="5" type="ORF">GCM10009839_01610</name>
</gene>
<dbReference type="SMART" id="SM00421">
    <property type="entry name" value="HTH_LUXR"/>
    <property type="match status" value="1"/>
</dbReference>
<dbReference type="Gene3D" id="3.40.50.300">
    <property type="entry name" value="P-loop containing nucleotide triphosphate hydrolases"/>
    <property type="match status" value="1"/>
</dbReference>
<feature type="compositionally biased region" description="Basic and acidic residues" evidence="3">
    <location>
        <begin position="61"/>
        <end position="101"/>
    </location>
</feature>
<dbReference type="CDD" id="cd06170">
    <property type="entry name" value="LuxR_C_like"/>
    <property type="match status" value="1"/>
</dbReference>
<proteinExistence type="predicted"/>
<evidence type="ECO:0000256" key="2">
    <source>
        <dbReference type="ARBA" id="ARBA00022840"/>
    </source>
</evidence>
<dbReference type="Proteomes" id="UP001500751">
    <property type="component" value="Unassembled WGS sequence"/>
</dbReference>
<dbReference type="InterPro" id="IPR011990">
    <property type="entry name" value="TPR-like_helical_dom_sf"/>
</dbReference>
<dbReference type="InterPro" id="IPR041664">
    <property type="entry name" value="AAA_16"/>
</dbReference>
<dbReference type="PROSITE" id="PS00622">
    <property type="entry name" value="HTH_LUXR_1"/>
    <property type="match status" value="1"/>
</dbReference>
<dbReference type="PRINTS" id="PR00038">
    <property type="entry name" value="HTHLUXR"/>
</dbReference>
<evidence type="ECO:0000256" key="3">
    <source>
        <dbReference type="SAM" id="MobiDB-lite"/>
    </source>
</evidence>
<keyword evidence="1" id="KW-0547">Nucleotide-binding</keyword>
<evidence type="ECO:0000313" key="5">
    <source>
        <dbReference type="EMBL" id="GAA2011234.1"/>
    </source>
</evidence>
<dbReference type="InterPro" id="IPR016032">
    <property type="entry name" value="Sig_transdc_resp-reg_C-effctor"/>
</dbReference>
<evidence type="ECO:0000259" key="4">
    <source>
        <dbReference type="PROSITE" id="PS50043"/>
    </source>
</evidence>
<dbReference type="EMBL" id="BAAAQN010000001">
    <property type="protein sequence ID" value="GAA2011234.1"/>
    <property type="molecule type" value="Genomic_DNA"/>
</dbReference>
<dbReference type="InterPro" id="IPR027417">
    <property type="entry name" value="P-loop_NTPase"/>
</dbReference>
<evidence type="ECO:0000256" key="1">
    <source>
        <dbReference type="ARBA" id="ARBA00022741"/>
    </source>
</evidence>
<dbReference type="InterPro" id="IPR036388">
    <property type="entry name" value="WH-like_DNA-bd_sf"/>
</dbReference>
<comment type="caution">
    <text evidence="5">The sequence shown here is derived from an EMBL/GenBank/DDBJ whole genome shotgun (WGS) entry which is preliminary data.</text>
</comment>
<dbReference type="PANTHER" id="PTHR16305:SF35">
    <property type="entry name" value="TRANSCRIPTIONAL ACTIVATOR DOMAIN"/>
    <property type="match status" value="1"/>
</dbReference>
<dbReference type="Pfam" id="PF00196">
    <property type="entry name" value="GerE"/>
    <property type="match status" value="1"/>
</dbReference>
<dbReference type="InterPro" id="IPR000792">
    <property type="entry name" value="Tscrpt_reg_LuxR_C"/>
</dbReference>
<dbReference type="Pfam" id="PF13191">
    <property type="entry name" value="AAA_16"/>
    <property type="match status" value="1"/>
</dbReference>
<dbReference type="SUPFAM" id="SSF46894">
    <property type="entry name" value="C-terminal effector domain of the bipartite response regulators"/>
    <property type="match status" value="1"/>
</dbReference>
<feature type="region of interest" description="Disordered" evidence="3">
    <location>
        <begin position="1"/>
        <end position="101"/>
    </location>
</feature>
<feature type="region of interest" description="Disordered" evidence="3">
    <location>
        <begin position="1054"/>
        <end position="1092"/>
    </location>
</feature>
<dbReference type="Gene3D" id="1.25.40.10">
    <property type="entry name" value="Tetratricopeptide repeat domain"/>
    <property type="match status" value="1"/>
</dbReference>
<dbReference type="InterPro" id="IPR019734">
    <property type="entry name" value="TPR_rpt"/>
</dbReference>
<organism evidence="5 6">
    <name type="scientific">Catenulispora yoronensis</name>
    <dbReference type="NCBI Taxonomy" id="450799"/>
    <lineage>
        <taxon>Bacteria</taxon>
        <taxon>Bacillati</taxon>
        <taxon>Actinomycetota</taxon>
        <taxon>Actinomycetes</taxon>
        <taxon>Catenulisporales</taxon>
        <taxon>Catenulisporaceae</taxon>
        <taxon>Catenulispora</taxon>
    </lineage>
</organism>
<evidence type="ECO:0000313" key="6">
    <source>
        <dbReference type="Proteomes" id="UP001500751"/>
    </source>
</evidence>
<dbReference type="SMART" id="SM00028">
    <property type="entry name" value="TPR"/>
    <property type="match status" value="4"/>
</dbReference>
<name>A0ABP5F1R5_9ACTN</name>
<reference evidence="6" key="1">
    <citation type="journal article" date="2019" name="Int. J. Syst. Evol. Microbiol.">
        <title>The Global Catalogue of Microorganisms (GCM) 10K type strain sequencing project: providing services to taxonomists for standard genome sequencing and annotation.</title>
        <authorList>
            <consortium name="The Broad Institute Genomics Platform"/>
            <consortium name="The Broad Institute Genome Sequencing Center for Infectious Disease"/>
            <person name="Wu L."/>
            <person name="Ma J."/>
        </authorList>
    </citation>
    <scope>NUCLEOTIDE SEQUENCE [LARGE SCALE GENOMIC DNA]</scope>
    <source>
        <strain evidence="6">JCM 16014</strain>
    </source>
</reference>
<dbReference type="Gene3D" id="1.10.10.10">
    <property type="entry name" value="Winged helix-like DNA-binding domain superfamily/Winged helix DNA-binding domain"/>
    <property type="match status" value="1"/>
</dbReference>
<dbReference type="PANTHER" id="PTHR16305">
    <property type="entry name" value="TESTICULAR SOLUBLE ADENYLYL CYCLASE"/>
    <property type="match status" value="1"/>
</dbReference>
<accession>A0ABP5F1R5</accession>
<dbReference type="SUPFAM" id="SSF48452">
    <property type="entry name" value="TPR-like"/>
    <property type="match status" value="1"/>
</dbReference>
<sequence length="1092" mass="115970">MRRGCAGPPTRPRRRCGGPGPADGANPITSAHDGRMSAVSDTVLDSSARFAAPGVQVRSGIRPDVRPEVRSDGRSEARPDGRSGTRSEARPDGRSEARHEERRRLLAALTAVRGGSARIVEIAGEPGSGKTRLLNELASAAARAGVRMLSGRCSEPDRDTLVHMLTRAMAAEAVIGAGVPAVPIVPVAPATLDPAPNLDRECPPHPVDDEHLDAFRAAVGRFAREPLVLILDDFHWADEASVEFIDHLLRWPPAAPLLLVVSHRPAQSGARLRSTLAHCAELGTVERIELRPLTRAESALVLELPEDDEVLGGLHEAARGNPHWLVVLAGLDRSGAGPEPAPARPDDDVFHQFTARTLGETALLGPVERTVLNTAVVLGGDSDIDFLAAAAGLDYDAVCDGAGDLVRRDLLRPAGPARFALRHPLLGRALQPGIPSCFPELVHRRAAQFLADRDAPAAEQAAHLELSGDLTGPEELGILIRAAADVVRTAPDQAVHWCRVALRWLAQGGVHQGCRAEVLLLLARTLGGSGQLEESRELLHEILRLEPEPGRIRAAAASLCAIIEYLIGHRPEARAVLAAELECADRYAPQDAARLRIEHGLLTMSGEVGLDPELMRAVTAAASEAGVDRATASGALALRALDDVLHRRYAAADESIPACAVRIDGIADAALADKLLYLVALAWAEMYTARFRDAERHFRRAVAIAASSGNIVVIPMFLNGLLYVDLHVGPLDTVEIKDWHSLEAGGGHGDDVRTVALALESMSTLWTDDGDSARALRLAEESFSLYPSRLCGKTSSTLALASATVLDGDVSRCVSLVLTSGGGPTLENLPPALRPMCFELLTYAAAAAGHPTADDWAARAQESAGTMPMPHQQAYALTAQAHVARHRGEHAAAAALYLRAADLFGSVQMVRVRARTLILAASCLADAGDLGQADAAYGLAEELGRDCGAARLSSDARRLRGRLAENRPPGRDHGDTRRALSALTNREREIAVAVSTGRRTREIAEDLHLSPRTVDVHLTRIYRKLDLSSRAALTKLITEMELLLPASLGPVVGRGPGAGPGERSGNGSRAGTKRLAPARPARYENGTLGAVG</sequence>
<keyword evidence="2" id="KW-0067">ATP-binding</keyword>
<dbReference type="SUPFAM" id="SSF52540">
    <property type="entry name" value="P-loop containing nucleoside triphosphate hydrolases"/>
    <property type="match status" value="1"/>
</dbReference>
<protein>
    <recommendedName>
        <fullName evidence="4">HTH luxR-type domain-containing protein</fullName>
    </recommendedName>
</protein>
<keyword evidence="6" id="KW-1185">Reference proteome</keyword>